<dbReference type="AlphaFoldDB" id="A0AAD5X3W5"/>
<dbReference type="Proteomes" id="UP001212841">
    <property type="component" value="Unassembled WGS sequence"/>
</dbReference>
<feature type="region of interest" description="Disordered" evidence="1">
    <location>
        <begin position="331"/>
        <end position="422"/>
    </location>
</feature>
<feature type="compositionally biased region" description="Low complexity" evidence="1">
    <location>
        <begin position="190"/>
        <end position="200"/>
    </location>
</feature>
<evidence type="ECO:0000313" key="3">
    <source>
        <dbReference type="Proteomes" id="UP001212841"/>
    </source>
</evidence>
<feature type="compositionally biased region" description="Basic residues" evidence="1">
    <location>
        <begin position="399"/>
        <end position="410"/>
    </location>
</feature>
<keyword evidence="3" id="KW-1185">Reference proteome</keyword>
<organism evidence="2 3">
    <name type="scientific">Rhizophlyctis rosea</name>
    <dbReference type="NCBI Taxonomy" id="64517"/>
    <lineage>
        <taxon>Eukaryota</taxon>
        <taxon>Fungi</taxon>
        <taxon>Fungi incertae sedis</taxon>
        <taxon>Chytridiomycota</taxon>
        <taxon>Chytridiomycota incertae sedis</taxon>
        <taxon>Chytridiomycetes</taxon>
        <taxon>Rhizophlyctidales</taxon>
        <taxon>Rhizophlyctidaceae</taxon>
        <taxon>Rhizophlyctis</taxon>
    </lineage>
</organism>
<protein>
    <submittedName>
        <fullName evidence="2">Uncharacterized protein</fullName>
    </submittedName>
</protein>
<comment type="caution">
    <text evidence="2">The sequence shown here is derived from an EMBL/GenBank/DDBJ whole genome shotgun (WGS) entry which is preliminary data.</text>
</comment>
<feature type="region of interest" description="Disordered" evidence="1">
    <location>
        <begin position="28"/>
        <end position="80"/>
    </location>
</feature>
<feature type="compositionally biased region" description="Low complexity" evidence="1">
    <location>
        <begin position="53"/>
        <end position="68"/>
    </location>
</feature>
<evidence type="ECO:0000256" key="1">
    <source>
        <dbReference type="SAM" id="MobiDB-lite"/>
    </source>
</evidence>
<feature type="compositionally biased region" description="Basic and acidic residues" evidence="1">
    <location>
        <begin position="282"/>
        <end position="292"/>
    </location>
</feature>
<name>A0AAD5X3W5_9FUNG</name>
<evidence type="ECO:0000313" key="2">
    <source>
        <dbReference type="EMBL" id="KAJ3048623.1"/>
    </source>
</evidence>
<dbReference type="EMBL" id="JADGJD010000763">
    <property type="protein sequence ID" value="KAJ3048623.1"/>
    <property type="molecule type" value="Genomic_DNA"/>
</dbReference>
<accession>A0AAD5X3W5</accession>
<sequence length="682" mass="72201">MSLEALPPPPYSDISAALLAVTVKVPPRLSSEAFKTNHDRKLMRGGGKALGVSSRRGSSSQSSSAQRGMTMGGAEVAGGMDGTGSYGYGYGCAPMLEGGIGGGAGRSGGGQTFPDDPSASVRLMGSKIQPTHRPPPPPAPIVTAAASTSEDPFTRDGVQPPRRSSNTPTTPKQKSKPPNPTSSRAPPTPTYTTEPSETSEPLPPRTPTPYPSEQTAFPTDPSDPFFDDISGWKEDDALLDVFSSNAAIDEGVYRMLERMGGGATLRYECFDSCGSGGSAGDKSGKDGKDKGLARRRRRSVRFGVGKGMGEEEERGRVGLRLRGSLRKMHVEEEEDGDVCGVGSDDEQIAPEGMKSAPDGTTSTGNQKSAVTETGATSVRRGDEHGVGPPYTQGKPPIHSTKKKHHHHAHKTRSEQPHKHKQSEYNLLNEPPLTTTLVLPPTPSQHQNPSTPSIPLLRRTPSTSDVLVSHSGTELAPLLASAGSTTGIPALDACTRPIIRPGTTTTRSRATTAGTTRGRVWASSDPGGWATDTRNVLNATLNGYTSQPTGSYPIPPQYQPTSIARNAEPLSRPRTASMPSLDSPYHPHPSPYLPSSLSYPEIFPLASEPIATLRKRLLFSAQNSRLRSDSSACPAVSGTAGGVSGRRGTKSARSGRDVVGVVFSIHNIPQQSKEKPPRRHHPR</sequence>
<feature type="compositionally biased region" description="Acidic residues" evidence="1">
    <location>
        <begin position="331"/>
        <end position="348"/>
    </location>
</feature>
<feature type="compositionally biased region" description="Low complexity" evidence="1">
    <location>
        <begin position="160"/>
        <end position="172"/>
    </location>
</feature>
<feature type="region of interest" description="Disordered" evidence="1">
    <location>
        <begin position="103"/>
        <end position="122"/>
    </location>
</feature>
<feature type="region of interest" description="Disordered" evidence="1">
    <location>
        <begin position="627"/>
        <end position="655"/>
    </location>
</feature>
<feature type="compositionally biased region" description="Pro residues" evidence="1">
    <location>
        <begin position="201"/>
        <end position="210"/>
    </location>
</feature>
<feature type="compositionally biased region" description="Polar residues" evidence="1">
    <location>
        <begin position="358"/>
        <end position="376"/>
    </location>
</feature>
<feature type="region of interest" description="Disordered" evidence="1">
    <location>
        <begin position="498"/>
        <end position="526"/>
    </location>
</feature>
<feature type="compositionally biased region" description="Low complexity" evidence="1">
    <location>
        <begin position="211"/>
        <end position="228"/>
    </location>
</feature>
<proteinExistence type="predicted"/>
<gene>
    <name evidence="2" type="ORF">HK097_010368</name>
</gene>
<feature type="compositionally biased region" description="Low complexity" evidence="1">
    <location>
        <begin position="498"/>
        <end position="518"/>
    </location>
</feature>
<reference evidence="2" key="1">
    <citation type="submission" date="2020-05" db="EMBL/GenBank/DDBJ databases">
        <title>Phylogenomic resolution of chytrid fungi.</title>
        <authorList>
            <person name="Stajich J.E."/>
            <person name="Amses K."/>
            <person name="Simmons R."/>
            <person name="Seto K."/>
            <person name="Myers J."/>
            <person name="Bonds A."/>
            <person name="Quandt C.A."/>
            <person name="Barry K."/>
            <person name="Liu P."/>
            <person name="Grigoriev I."/>
            <person name="Longcore J.E."/>
            <person name="James T.Y."/>
        </authorList>
    </citation>
    <scope>NUCLEOTIDE SEQUENCE</scope>
    <source>
        <strain evidence="2">JEL0318</strain>
    </source>
</reference>
<feature type="region of interest" description="Disordered" evidence="1">
    <location>
        <begin position="127"/>
        <end position="230"/>
    </location>
</feature>
<feature type="region of interest" description="Disordered" evidence="1">
    <location>
        <begin position="271"/>
        <end position="315"/>
    </location>
</feature>